<comment type="caution">
    <text evidence="7">The sequence shown here is derived from an EMBL/GenBank/DDBJ whole genome shotgun (WGS) entry which is preliminary data.</text>
</comment>
<evidence type="ECO:0000256" key="1">
    <source>
        <dbReference type="ARBA" id="ARBA00005417"/>
    </source>
</evidence>
<dbReference type="InterPro" id="IPR027417">
    <property type="entry name" value="P-loop_NTPase"/>
</dbReference>
<evidence type="ECO:0000256" key="4">
    <source>
        <dbReference type="ARBA" id="ARBA00022840"/>
    </source>
</evidence>
<evidence type="ECO:0000313" key="7">
    <source>
        <dbReference type="EMBL" id="HIY26792.1"/>
    </source>
</evidence>
<feature type="domain" description="ABC transporter" evidence="6">
    <location>
        <begin position="4"/>
        <end position="236"/>
    </location>
</feature>
<evidence type="ECO:0000259" key="6">
    <source>
        <dbReference type="PROSITE" id="PS50893"/>
    </source>
</evidence>
<dbReference type="GO" id="GO:0005524">
    <property type="term" value="F:ATP binding"/>
    <property type="evidence" value="ECO:0007669"/>
    <property type="project" value="UniProtKB-KW"/>
</dbReference>
<dbReference type="InterPro" id="IPR050763">
    <property type="entry name" value="ABC_transporter_ATP-binding"/>
</dbReference>
<dbReference type="Gene3D" id="3.40.50.300">
    <property type="entry name" value="P-loop containing nucleotide triphosphate hydrolases"/>
    <property type="match status" value="1"/>
</dbReference>
<dbReference type="PROSITE" id="PS50893">
    <property type="entry name" value="ABC_TRANSPORTER_2"/>
    <property type="match status" value="1"/>
</dbReference>
<dbReference type="Proteomes" id="UP000823915">
    <property type="component" value="Unassembled WGS sequence"/>
</dbReference>
<protein>
    <submittedName>
        <fullName evidence="7">ABC transporter ATP-binding protein</fullName>
    </submittedName>
</protein>
<name>A0A9D1YD75_9FIRM</name>
<dbReference type="AlphaFoldDB" id="A0A9D1YD75"/>
<dbReference type="PANTHER" id="PTHR42711">
    <property type="entry name" value="ABC TRANSPORTER ATP-BINDING PROTEIN"/>
    <property type="match status" value="1"/>
</dbReference>
<dbReference type="InterPro" id="IPR003439">
    <property type="entry name" value="ABC_transporter-like_ATP-bd"/>
</dbReference>
<dbReference type="EMBL" id="DXDU01000106">
    <property type="protein sequence ID" value="HIY26792.1"/>
    <property type="molecule type" value="Genomic_DNA"/>
</dbReference>
<accession>A0A9D1YD75</accession>
<keyword evidence="2" id="KW-0813">Transport</keyword>
<dbReference type="GO" id="GO:0016887">
    <property type="term" value="F:ATP hydrolysis activity"/>
    <property type="evidence" value="ECO:0007669"/>
    <property type="project" value="InterPro"/>
</dbReference>
<evidence type="ECO:0000256" key="5">
    <source>
        <dbReference type="SAM" id="MobiDB-lite"/>
    </source>
</evidence>
<organism evidence="7 8">
    <name type="scientific">Candidatus Acutalibacter pullistercoris</name>
    <dbReference type="NCBI Taxonomy" id="2838418"/>
    <lineage>
        <taxon>Bacteria</taxon>
        <taxon>Bacillati</taxon>
        <taxon>Bacillota</taxon>
        <taxon>Clostridia</taxon>
        <taxon>Eubacteriales</taxon>
        <taxon>Acutalibacteraceae</taxon>
        <taxon>Acutalibacter</taxon>
    </lineage>
</organism>
<comment type="similarity">
    <text evidence="1">Belongs to the ABC transporter superfamily.</text>
</comment>
<evidence type="ECO:0000256" key="2">
    <source>
        <dbReference type="ARBA" id="ARBA00022448"/>
    </source>
</evidence>
<evidence type="ECO:0000313" key="8">
    <source>
        <dbReference type="Proteomes" id="UP000823915"/>
    </source>
</evidence>
<proteinExistence type="inferred from homology"/>
<reference evidence="7" key="2">
    <citation type="submission" date="2021-04" db="EMBL/GenBank/DDBJ databases">
        <authorList>
            <person name="Gilroy R."/>
        </authorList>
    </citation>
    <scope>NUCLEOTIDE SEQUENCE</scope>
    <source>
        <strain evidence="7">1282</strain>
    </source>
</reference>
<dbReference type="PANTHER" id="PTHR42711:SF5">
    <property type="entry name" value="ABC TRANSPORTER ATP-BINDING PROTEIN NATA"/>
    <property type="match status" value="1"/>
</dbReference>
<feature type="region of interest" description="Disordered" evidence="5">
    <location>
        <begin position="297"/>
        <end position="326"/>
    </location>
</feature>
<sequence>MDAIVAYDLTKEYEGGRGALRRLNLQVPRGAAMACVGRENAGKTTLVRLLSGLCRPTSGECAVLGRAPALEQEGLHQVAGTVISSAGLYRHMTLQENLNFFAALHGVDSYDAVERSSFLLHKLDIWEEREEKIRELPTGVLRRAALARALMHRPQVLLMDLPPEGLDPESEAATKELLSHLRQEEGMTLLLCTRNLAYAQAVCDSFALLREGSLLAKGTLESLRKGAGVRFQAALRLGAGEEGPQGFRYREEDNTWRREIDSEEEMPAVIAKLAAGGTALVEARVVRPTLEEIFTACLEGGSGKEGTGDEETGPQGAEERPEEEGA</sequence>
<dbReference type="SUPFAM" id="SSF52540">
    <property type="entry name" value="P-loop containing nucleoside triphosphate hydrolases"/>
    <property type="match status" value="1"/>
</dbReference>
<dbReference type="Pfam" id="PF00005">
    <property type="entry name" value="ABC_tran"/>
    <property type="match status" value="1"/>
</dbReference>
<evidence type="ECO:0000256" key="3">
    <source>
        <dbReference type="ARBA" id="ARBA00022741"/>
    </source>
</evidence>
<reference evidence="7" key="1">
    <citation type="journal article" date="2021" name="PeerJ">
        <title>Extensive microbial diversity within the chicken gut microbiome revealed by metagenomics and culture.</title>
        <authorList>
            <person name="Gilroy R."/>
            <person name="Ravi A."/>
            <person name="Getino M."/>
            <person name="Pursley I."/>
            <person name="Horton D.L."/>
            <person name="Alikhan N.F."/>
            <person name="Baker D."/>
            <person name="Gharbi K."/>
            <person name="Hall N."/>
            <person name="Watson M."/>
            <person name="Adriaenssens E.M."/>
            <person name="Foster-Nyarko E."/>
            <person name="Jarju S."/>
            <person name="Secka A."/>
            <person name="Antonio M."/>
            <person name="Oren A."/>
            <person name="Chaudhuri R.R."/>
            <person name="La Ragione R."/>
            <person name="Hildebrand F."/>
            <person name="Pallen M.J."/>
        </authorList>
    </citation>
    <scope>NUCLEOTIDE SEQUENCE</scope>
    <source>
        <strain evidence="7">1282</strain>
    </source>
</reference>
<gene>
    <name evidence="7" type="ORF">H9838_06415</name>
</gene>
<keyword evidence="3" id="KW-0547">Nucleotide-binding</keyword>
<keyword evidence="4 7" id="KW-0067">ATP-binding</keyword>